<dbReference type="Proteomes" id="UP001324427">
    <property type="component" value="Unassembled WGS sequence"/>
</dbReference>
<gene>
    <name evidence="2" type="ORF">LTR36_000493</name>
</gene>
<feature type="region of interest" description="Disordered" evidence="1">
    <location>
        <begin position="1"/>
        <end position="30"/>
    </location>
</feature>
<evidence type="ECO:0000313" key="2">
    <source>
        <dbReference type="EMBL" id="KAK4547536.1"/>
    </source>
</evidence>
<feature type="compositionally biased region" description="Polar residues" evidence="1">
    <location>
        <begin position="1"/>
        <end position="12"/>
    </location>
</feature>
<evidence type="ECO:0000313" key="3">
    <source>
        <dbReference type="Proteomes" id="UP001324427"/>
    </source>
</evidence>
<protein>
    <submittedName>
        <fullName evidence="2">Uncharacterized protein</fullName>
    </submittedName>
</protein>
<organism evidence="2 3">
    <name type="scientific">Oleoguttula mirabilis</name>
    <dbReference type="NCBI Taxonomy" id="1507867"/>
    <lineage>
        <taxon>Eukaryota</taxon>
        <taxon>Fungi</taxon>
        <taxon>Dikarya</taxon>
        <taxon>Ascomycota</taxon>
        <taxon>Pezizomycotina</taxon>
        <taxon>Dothideomycetes</taxon>
        <taxon>Dothideomycetidae</taxon>
        <taxon>Mycosphaerellales</taxon>
        <taxon>Teratosphaeriaceae</taxon>
        <taxon>Oleoguttula</taxon>
    </lineage>
</organism>
<dbReference type="EMBL" id="JAVFHQ010000010">
    <property type="protein sequence ID" value="KAK4547536.1"/>
    <property type="molecule type" value="Genomic_DNA"/>
</dbReference>
<proteinExistence type="predicted"/>
<dbReference type="AlphaFoldDB" id="A0AAV9JQ32"/>
<name>A0AAV9JQ32_9PEZI</name>
<comment type="caution">
    <text evidence="2">The sequence shown here is derived from an EMBL/GenBank/DDBJ whole genome shotgun (WGS) entry which is preliminary data.</text>
</comment>
<accession>A0AAV9JQ32</accession>
<evidence type="ECO:0000256" key="1">
    <source>
        <dbReference type="SAM" id="MobiDB-lite"/>
    </source>
</evidence>
<sequence>MIEAPSTGTQAEHTLPDLRRRSMQLTPGQHDKVHRRLPYLFIGSVPGSVVPDDAEDDGSDDEQDIAEEVERRENFLGRAQSYAKLMHAHTKYQLGSPATRTLPGYTRTMHAFTLDQLSHHRTTSVSERSSPQLGMGGRNLLLPSKICTELEKLSLDDPPAPSNTSELGHGVELRRVKRRSMTEPLLRDFAMSVDGRDFAAT</sequence>
<reference evidence="2 3" key="1">
    <citation type="submission" date="2021-11" db="EMBL/GenBank/DDBJ databases">
        <title>Black yeast isolated from Biological Soil Crust.</title>
        <authorList>
            <person name="Kurbessoian T."/>
        </authorList>
    </citation>
    <scope>NUCLEOTIDE SEQUENCE [LARGE SCALE GENOMIC DNA]</scope>
    <source>
        <strain evidence="2 3">CCFEE 5522</strain>
    </source>
</reference>
<keyword evidence="3" id="KW-1185">Reference proteome</keyword>